<reference evidence="15" key="1">
    <citation type="submission" date="2023-07" db="EMBL/GenBank/DDBJ databases">
        <title>Molecular identification of indigenous halophilic bacteria isolated from red sea cost, biodegradation of synthetic dyes and assessment of degraded metabolite toxicity.</title>
        <authorList>
            <person name="Chaieb K."/>
            <person name="Altayb H.N."/>
        </authorList>
    </citation>
    <scope>NUCLEOTIDE SEQUENCE [LARGE SCALE GENOMIC DNA]</scope>
    <source>
        <strain evidence="15">K20</strain>
    </source>
</reference>
<evidence type="ECO:0000256" key="5">
    <source>
        <dbReference type="ARBA" id="ARBA00022679"/>
    </source>
</evidence>
<dbReference type="SUPFAM" id="SSF55874">
    <property type="entry name" value="ATPase domain of HSP90 chaperone/DNA topoisomerase II/histidine kinase"/>
    <property type="match status" value="1"/>
</dbReference>
<protein>
    <recommendedName>
        <fullName evidence="3">histidine kinase</fullName>
        <ecNumber evidence="3">2.7.13.3</ecNumber>
    </recommendedName>
</protein>
<evidence type="ECO:0000313" key="15">
    <source>
        <dbReference type="Proteomes" id="UP001199044"/>
    </source>
</evidence>
<name>A0ABS7YIC0_9VIBR</name>
<comment type="catalytic activity">
    <reaction evidence="1">
        <text>ATP + protein L-histidine = ADP + protein N-phospho-L-histidine.</text>
        <dbReference type="EC" id="2.7.13.3"/>
    </reaction>
</comment>
<evidence type="ECO:0000256" key="7">
    <source>
        <dbReference type="ARBA" id="ARBA00022777"/>
    </source>
</evidence>
<dbReference type="RefSeq" id="WP_225249782.1">
    <property type="nucleotide sequence ID" value="NZ_JAIWIU010000027.1"/>
</dbReference>
<dbReference type="Gene3D" id="6.10.340.10">
    <property type="match status" value="1"/>
</dbReference>
<dbReference type="Proteomes" id="UP001199044">
    <property type="component" value="Unassembled WGS sequence"/>
</dbReference>
<dbReference type="CDD" id="cd00075">
    <property type="entry name" value="HATPase"/>
    <property type="match status" value="1"/>
</dbReference>
<dbReference type="PANTHER" id="PTHR45436:SF8">
    <property type="entry name" value="HISTIDINE KINASE"/>
    <property type="match status" value="1"/>
</dbReference>
<evidence type="ECO:0000313" key="14">
    <source>
        <dbReference type="EMBL" id="MCA2015434.1"/>
    </source>
</evidence>
<dbReference type="EMBL" id="JAIWIU010000027">
    <property type="protein sequence ID" value="MCA2015434.1"/>
    <property type="molecule type" value="Genomic_DNA"/>
</dbReference>
<dbReference type="InterPro" id="IPR005467">
    <property type="entry name" value="His_kinase_dom"/>
</dbReference>
<keyword evidence="5" id="KW-0808">Transferase</keyword>
<evidence type="ECO:0000256" key="9">
    <source>
        <dbReference type="ARBA" id="ARBA00023012"/>
    </source>
</evidence>
<keyword evidence="9" id="KW-0902">Two-component regulatory system</keyword>
<evidence type="ECO:0000256" key="10">
    <source>
        <dbReference type="ARBA" id="ARBA00023136"/>
    </source>
</evidence>
<dbReference type="InterPro" id="IPR003594">
    <property type="entry name" value="HATPase_dom"/>
</dbReference>
<sequence length="458" mass="51657">MPVRLIIHSSSFRQAAYVAFFCLIISSASILLSDKLLKNVMHDHVQNMILDDIKNKQNMNLFSSSQKLADYLNQRELTNQYDELITYAFNPIGDLLYGDAQILTVDELKSILTRQQAHISTLSFHKPQKELYGMVIPIADGGSYYASYNMSPMLNSTRIIPLMTGAVLFTVLLSILLISLPFSIKNLLRVNRILKVMGEYAKGDHHVRITDAGYNDEFGRLSSETNLLLSRTQLLMEQVKTANSHIAHELKTPLTRLKHRLINTSEMVDGSALDELDAAGLEIDRILYLFRAIMQLSEIENGQLSLQRESIDAHHLLSEVRDYYEPLLEDKGIELKIKVAHKAVFYADYALIFQAVANLLDNAIKYAPQSSTIKLQVEQQLETTYIHVIDQGPGIPDDQLSLVLKRFHRLERVKSIEGFGLGLPFVQAVAERHKGRFTLVNGQTGLIATISCRAMPMA</sequence>
<evidence type="ECO:0000256" key="6">
    <source>
        <dbReference type="ARBA" id="ARBA00022692"/>
    </source>
</evidence>
<dbReference type="PANTHER" id="PTHR45436">
    <property type="entry name" value="SENSOR HISTIDINE KINASE YKOH"/>
    <property type="match status" value="1"/>
</dbReference>
<comment type="caution">
    <text evidence="14">The sequence shown here is derived from an EMBL/GenBank/DDBJ whole genome shotgun (WGS) entry which is preliminary data.</text>
</comment>
<dbReference type="Gene3D" id="3.30.565.10">
    <property type="entry name" value="Histidine kinase-like ATPase, C-terminal domain"/>
    <property type="match status" value="1"/>
</dbReference>
<keyword evidence="7 14" id="KW-0418">Kinase</keyword>
<proteinExistence type="predicted"/>
<accession>A0ABS7YIC0</accession>
<evidence type="ECO:0000256" key="8">
    <source>
        <dbReference type="ARBA" id="ARBA00022989"/>
    </source>
</evidence>
<dbReference type="SMART" id="SM00387">
    <property type="entry name" value="HATPase_c"/>
    <property type="match status" value="1"/>
</dbReference>
<evidence type="ECO:0000256" key="4">
    <source>
        <dbReference type="ARBA" id="ARBA00022553"/>
    </source>
</evidence>
<dbReference type="InterPro" id="IPR036097">
    <property type="entry name" value="HisK_dim/P_sf"/>
</dbReference>
<feature type="transmembrane region" description="Helical" evidence="11">
    <location>
        <begin position="12"/>
        <end position="32"/>
    </location>
</feature>
<dbReference type="InterPro" id="IPR036890">
    <property type="entry name" value="HATPase_C_sf"/>
</dbReference>
<dbReference type="InterPro" id="IPR003660">
    <property type="entry name" value="HAMP_dom"/>
</dbReference>
<feature type="transmembrane region" description="Helical" evidence="11">
    <location>
        <begin position="159"/>
        <end position="182"/>
    </location>
</feature>
<evidence type="ECO:0000256" key="1">
    <source>
        <dbReference type="ARBA" id="ARBA00000085"/>
    </source>
</evidence>
<evidence type="ECO:0000259" key="12">
    <source>
        <dbReference type="PROSITE" id="PS50109"/>
    </source>
</evidence>
<dbReference type="GO" id="GO:0016301">
    <property type="term" value="F:kinase activity"/>
    <property type="evidence" value="ECO:0007669"/>
    <property type="project" value="UniProtKB-KW"/>
</dbReference>
<dbReference type="PRINTS" id="PR00344">
    <property type="entry name" value="BCTRLSENSOR"/>
</dbReference>
<keyword evidence="15" id="KW-1185">Reference proteome</keyword>
<organism evidence="14 15">
    <name type="scientific">Vibrio tritonius</name>
    <dbReference type="NCBI Taxonomy" id="1435069"/>
    <lineage>
        <taxon>Bacteria</taxon>
        <taxon>Pseudomonadati</taxon>
        <taxon>Pseudomonadota</taxon>
        <taxon>Gammaproteobacteria</taxon>
        <taxon>Vibrionales</taxon>
        <taxon>Vibrionaceae</taxon>
        <taxon>Vibrio</taxon>
    </lineage>
</organism>
<keyword evidence="8 11" id="KW-1133">Transmembrane helix</keyword>
<dbReference type="PROSITE" id="PS50885">
    <property type="entry name" value="HAMP"/>
    <property type="match status" value="1"/>
</dbReference>
<evidence type="ECO:0000256" key="3">
    <source>
        <dbReference type="ARBA" id="ARBA00012438"/>
    </source>
</evidence>
<dbReference type="Pfam" id="PF02518">
    <property type="entry name" value="HATPase_c"/>
    <property type="match status" value="1"/>
</dbReference>
<feature type="domain" description="Histidine kinase" evidence="12">
    <location>
        <begin position="245"/>
        <end position="458"/>
    </location>
</feature>
<dbReference type="InterPro" id="IPR004358">
    <property type="entry name" value="Sig_transdc_His_kin-like_C"/>
</dbReference>
<dbReference type="EC" id="2.7.13.3" evidence="3"/>
<evidence type="ECO:0000256" key="11">
    <source>
        <dbReference type="SAM" id="Phobius"/>
    </source>
</evidence>
<dbReference type="InterPro" id="IPR050428">
    <property type="entry name" value="TCS_sensor_his_kinase"/>
</dbReference>
<dbReference type="PROSITE" id="PS50109">
    <property type="entry name" value="HIS_KIN"/>
    <property type="match status" value="1"/>
</dbReference>
<comment type="subcellular location">
    <subcellularLocation>
        <location evidence="2">Membrane</location>
    </subcellularLocation>
</comment>
<feature type="domain" description="HAMP" evidence="13">
    <location>
        <begin position="189"/>
        <end position="237"/>
    </location>
</feature>
<gene>
    <name evidence="14" type="ORF">LDJ79_04870</name>
</gene>
<keyword evidence="6 11" id="KW-0812">Transmembrane</keyword>
<dbReference type="SUPFAM" id="SSF47384">
    <property type="entry name" value="Homodimeric domain of signal transducing histidine kinase"/>
    <property type="match status" value="1"/>
</dbReference>
<evidence type="ECO:0000259" key="13">
    <source>
        <dbReference type="PROSITE" id="PS50885"/>
    </source>
</evidence>
<keyword evidence="10 11" id="KW-0472">Membrane</keyword>
<keyword evidence="4" id="KW-0597">Phosphoprotein</keyword>
<evidence type="ECO:0000256" key="2">
    <source>
        <dbReference type="ARBA" id="ARBA00004370"/>
    </source>
</evidence>